<comment type="caution">
    <text evidence="2">The sequence shown here is derived from an EMBL/GenBank/DDBJ whole genome shotgun (WGS) entry which is preliminary data.</text>
</comment>
<organism evidence="2 3">
    <name type="scientific">Sutcliffiella tianshenii</name>
    <dbReference type="NCBI Taxonomy" id="1463404"/>
    <lineage>
        <taxon>Bacteria</taxon>
        <taxon>Bacillati</taxon>
        <taxon>Bacillota</taxon>
        <taxon>Bacilli</taxon>
        <taxon>Bacillales</taxon>
        <taxon>Bacillaceae</taxon>
        <taxon>Sutcliffiella</taxon>
    </lineage>
</organism>
<feature type="domain" description="Glycosyl transferase family 1" evidence="1">
    <location>
        <begin position="181"/>
        <end position="348"/>
    </location>
</feature>
<dbReference type="InterPro" id="IPR001296">
    <property type="entry name" value="Glyco_trans_1"/>
</dbReference>
<evidence type="ECO:0000259" key="1">
    <source>
        <dbReference type="Pfam" id="PF00534"/>
    </source>
</evidence>
<evidence type="ECO:0000313" key="2">
    <source>
        <dbReference type="EMBL" id="MBM7618578.1"/>
    </source>
</evidence>
<dbReference type="EMBL" id="JAFBED010000001">
    <property type="protein sequence ID" value="MBM7618578.1"/>
    <property type="molecule type" value="Genomic_DNA"/>
</dbReference>
<gene>
    <name evidence="2" type="ORF">JOC95_000420</name>
</gene>
<reference evidence="2 3" key="1">
    <citation type="submission" date="2021-01" db="EMBL/GenBank/DDBJ databases">
        <title>Genomic Encyclopedia of Type Strains, Phase IV (KMG-IV): sequencing the most valuable type-strain genomes for metagenomic binning, comparative biology and taxonomic classification.</title>
        <authorList>
            <person name="Goeker M."/>
        </authorList>
    </citation>
    <scope>NUCLEOTIDE SEQUENCE [LARGE SCALE GENOMIC DNA]</scope>
    <source>
        <strain evidence="2 3">DSM 25879</strain>
    </source>
</reference>
<dbReference type="PANTHER" id="PTHR12526">
    <property type="entry name" value="GLYCOSYLTRANSFERASE"/>
    <property type="match status" value="1"/>
</dbReference>
<evidence type="ECO:0000313" key="3">
    <source>
        <dbReference type="Proteomes" id="UP000737402"/>
    </source>
</evidence>
<dbReference type="Proteomes" id="UP000737402">
    <property type="component" value="Unassembled WGS sequence"/>
</dbReference>
<dbReference type="SUPFAM" id="SSF53756">
    <property type="entry name" value="UDP-Glycosyltransferase/glycogen phosphorylase"/>
    <property type="match status" value="1"/>
</dbReference>
<accession>A0ABS2NVL7</accession>
<dbReference type="PANTHER" id="PTHR12526:SF630">
    <property type="entry name" value="GLYCOSYLTRANSFERASE"/>
    <property type="match status" value="1"/>
</dbReference>
<sequence length="372" mass="42069">MKKKILVVGPLPPPIHGESIAIDTIVSSRNLKKIFNIEVIDTSRGEIKNIGKFTNKKIKDDILRITRLNKLVRNYNTDILYISISQTRFGLLRDIIMINIGRKRVKKVITHLHGNKLGELINSLNNYEKLFVKNGLLKVDVAVVLGDSLRNNFLGFPKKVEIISNGIDEDFIPNELIVSNQERKFQKKVDDPIQIVYLSNLMKSKGYHKIIKSVLNLRKQGFNLTLKLAGLIQDETLFESVMKEVQEENQSQFIEHLGVVTGQEKKDLLLNSDIMVLASDFEGQPISIIEGLAAGLPIISSCVGAIPDLILDNGILLKDPTIAELQTHISEISTDKQMRIEMGKKSRELFLEKFTNKVYLENLTKIFKDNGE</sequence>
<dbReference type="RefSeq" id="WP_204412911.1">
    <property type="nucleotide sequence ID" value="NZ_JAFBED010000001.1"/>
</dbReference>
<dbReference type="Gene3D" id="3.40.50.2000">
    <property type="entry name" value="Glycogen Phosphorylase B"/>
    <property type="match status" value="2"/>
</dbReference>
<proteinExistence type="predicted"/>
<name>A0ABS2NVL7_9BACI</name>
<dbReference type="Pfam" id="PF00534">
    <property type="entry name" value="Glycos_transf_1"/>
    <property type="match status" value="1"/>
</dbReference>
<keyword evidence="3" id="KW-1185">Reference proteome</keyword>
<dbReference type="CDD" id="cd03801">
    <property type="entry name" value="GT4_PimA-like"/>
    <property type="match status" value="1"/>
</dbReference>
<protein>
    <submittedName>
        <fullName evidence="2">Glycosyltransferase involved in cell wall biosynthesis</fullName>
    </submittedName>
</protein>